<organism evidence="1">
    <name type="scientific">Oryza brachyantha</name>
    <name type="common">malo sina</name>
    <dbReference type="NCBI Taxonomy" id="4533"/>
    <lineage>
        <taxon>Eukaryota</taxon>
        <taxon>Viridiplantae</taxon>
        <taxon>Streptophyta</taxon>
        <taxon>Embryophyta</taxon>
        <taxon>Tracheophyta</taxon>
        <taxon>Spermatophyta</taxon>
        <taxon>Magnoliopsida</taxon>
        <taxon>Liliopsida</taxon>
        <taxon>Poales</taxon>
        <taxon>Poaceae</taxon>
        <taxon>BOP clade</taxon>
        <taxon>Oryzoideae</taxon>
        <taxon>Oryzeae</taxon>
        <taxon>Oryzinae</taxon>
        <taxon>Oryza</taxon>
    </lineage>
</organism>
<dbReference type="AlphaFoldDB" id="J3LYV1"/>
<sequence>GSGGIAISTAPSSICVTLCMVGRMAGSSWMHQSATARNLCTLLMSNDASSSPSTSKSILPER</sequence>
<dbReference type="HOGENOM" id="CLU_2910967_0_0_1"/>
<evidence type="ECO:0000313" key="2">
    <source>
        <dbReference type="Proteomes" id="UP000006038"/>
    </source>
</evidence>
<dbReference type="Gramene" id="OB04G23260.1">
    <property type="protein sequence ID" value="OB04G23260.1"/>
    <property type="gene ID" value="OB04G23260"/>
</dbReference>
<dbReference type="EnsemblPlants" id="OB04G23260.1">
    <property type="protein sequence ID" value="OB04G23260.1"/>
    <property type="gene ID" value="OB04G23260"/>
</dbReference>
<reference evidence="1" key="1">
    <citation type="journal article" date="2013" name="Nat. Commun.">
        <title>Whole-genome sequencing of Oryza brachyantha reveals mechanisms underlying Oryza genome evolution.</title>
        <authorList>
            <person name="Chen J."/>
            <person name="Huang Q."/>
            <person name="Gao D."/>
            <person name="Wang J."/>
            <person name="Lang Y."/>
            <person name="Liu T."/>
            <person name="Li B."/>
            <person name="Bai Z."/>
            <person name="Luis Goicoechea J."/>
            <person name="Liang C."/>
            <person name="Chen C."/>
            <person name="Zhang W."/>
            <person name="Sun S."/>
            <person name="Liao Y."/>
            <person name="Zhang X."/>
            <person name="Yang L."/>
            <person name="Song C."/>
            <person name="Wang M."/>
            <person name="Shi J."/>
            <person name="Liu G."/>
            <person name="Liu J."/>
            <person name="Zhou H."/>
            <person name="Zhou W."/>
            <person name="Yu Q."/>
            <person name="An N."/>
            <person name="Chen Y."/>
            <person name="Cai Q."/>
            <person name="Wang B."/>
            <person name="Liu B."/>
            <person name="Min J."/>
            <person name="Huang Y."/>
            <person name="Wu H."/>
            <person name="Li Z."/>
            <person name="Zhang Y."/>
            <person name="Yin Y."/>
            <person name="Song W."/>
            <person name="Jiang J."/>
            <person name="Jackson S.A."/>
            <person name="Wing R.A."/>
            <person name="Wang J."/>
            <person name="Chen M."/>
        </authorList>
    </citation>
    <scope>NUCLEOTIDE SEQUENCE [LARGE SCALE GENOMIC DNA]</scope>
    <source>
        <strain evidence="1">cv. IRGC 101232</strain>
    </source>
</reference>
<protein>
    <submittedName>
        <fullName evidence="1">Uncharacterized protein</fullName>
    </submittedName>
</protein>
<evidence type="ECO:0000313" key="1">
    <source>
        <dbReference type="EnsemblPlants" id="OB04G23260.1"/>
    </source>
</evidence>
<accession>J3LYV1</accession>
<dbReference type="Proteomes" id="UP000006038">
    <property type="component" value="Chromosome 4"/>
</dbReference>
<name>J3LYV1_ORYBR</name>
<proteinExistence type="predicted"/>
<reference evidence="1" key="2">
    <citation type="submission" date="2013-04" db="UniProtKB">
        <authorList>
            <consortium name="EnsemblPlants"/>
        </authorList>
    </citation>
    <scope>IDENTIFICATION</scope>
</reference>
<keyword evidence="2" id="KW-1185">Reference proteome</keyword>